<accession>A0A084WAC6</accession>
<reference evidence="2" key="2">
    <citation type="submission" date="2020-05" db="UniProtKB">
        <authorList>
            <consortium name="EnsemblMetazoa"/>
        </authorList>
    </citation>
    <scope>IDENTIFICATION</scope>
</reference>
<dbReference type="VEuPathDB" id="VectorBase:ASIS010567"/>
<evidence type="ECO:0000313" key="2">
    <source>
        <dbReference type="EnsemblMetazoa" id="ASIC015216-PA"/>
    </source>
</evidence>
<dbReference type="EMBL" id="KE525328">
    <property type="protein sequence ID" value="KFB47170.1"/>
    <property type="molecule type" value="Genomic_DNA"/>
</dbReference>
<keyword evidence="3" id="KW-1185">Reference proteome</keyword>
<reference evidence="1 3" key="1">
    <citation type="journal article" date="2014" name="BMC Genomics">
        <title>Genome sequence of Anopheles sinensis provides insight into genetics basis of mosquito competence for malaria parasites.</title>
        <authorList>
            <person name="Zhou D."/>
            <person name="Zhang D."/>
            <person name="Ding G."/>
            <person name="Shi L."/>
            <person name="Hou Q."/>
            <person name="Ye Y."/>
            <person name="Xu Y."/>
            <person name="Zhou H."/>
            <person name="Xiong C."/>
            <person name="Li S."/>
            <person name="Yu J."/>
            <person name="Hong S."/>
            <person name="Yu X."/>
            <person name="Zou P."/>
            <person name="Chen C."/>
            <person name="Chang X."/>
            <person name="Wang W."/>
            <person name="Lv Y."/>
            <person name="Sun Y."/>
            <person name="Ma L."/>
            <person name="Shen B."/>
            <person name="Zhu C."/>
        </authorList>
    </citation>
    <scope>NUCLEOTIDE SEQUENCE [LARGE SCALE GENOMIC DNA]</scope>
</reference>
<dbReference type="AlphaFoldDB" id="A0A084WAC6"/>
<protein>
    <submittedName>
        <fullName evidence="1 2">Uncharacterized protein</fullName>
    </submittedName>
</protein>
<evidence type="ECO:0000313" key="3">
    <source>
        <dbReference type="Proteomes" id="UP000030765"/>
    </source>
</evidence>
<organism evidence="1">
    <name type="scientific">Anopheles sinensis</name>
    <name type="common">Mosquito</name>
    <dbReference type="NCBI Taxonomy" id="74873"/>
    <lineage>
        <taxon>Eukaryota</taxon>
        <taxon>Metazoa</taxon>
        <taxon>Ecdysozoa</taxon>
        <taxon>Arthropoda</taxon>
        <taxon>Hexapoda</taxon>
        <taxon>Insecta</taxon>
        <taxon>Pterygota</taxon>
        <taxon>Neoptera</taxon>
        <taxon>Endopterygota</taxon>
        <taxon>Diptera</taxon>
        <taxon>Nematocera</taxon>
        <taxon>Culicoidea</taxon>
        <taxon>Culicidae</taxon>
        <taxon>Anophelinae</taxon>
        <taxon>Anopheles</taxon>
    </lineage>
</organism>
<evidence type="ECO:0000313" key="1">
    <source>
        <dbReference type="EMBL" id="KFB47170.1"/>
    </source>
</evidence>
<sequence length="117" mass="12408">MDGDTGTRTVPVGYCLFAANSGSVGSMRGLEVHGNDGVMMMDSMNMWATGGAVDANCSMMINDRNVDANGGFNENKLTVRFCTSAVTADNVDQLVVKESDCQMKIMTNPSEVAVVVE</sequence>
<dbReference type="VEuPathDB" id="VectorBase:ASIC015216"/>
<gene>
    <name evidence="1" type="ORF">ZHAS_00015216</name>
</gene>
<name>A0A084WAC6_ANOSI</name>
<dbReference type="Proteomes" id="UP000030765">
    <property type="component" value="Unassembled WGS sequence"/>
</dbReference>
<proteinExistence type="predicted"/>
<dbReference type="EMBL" id="ATLV01022085">
    <property type="status" value="NOT_ANNOTATED_CDS"/>
    <property type="molecule type" value="Genomic_DNA"/>
</dbReference>
<dbReference type="EnsemblMetazoa" id="ASIC015216-RA">
    <property type="protein sequence ID" value="ASIC015216-PA"/>
    <property type="gene ID" value="ASIC015216"/>
</dbReference>